<organism evidence="2 3">
    <name type="scientific">Elysia marginata</name>
    <dbReference type="NCBI Taxonomy" id="1093978"/>
    <lineage>
        <taxon>Eukaryota</taxon>
        <taxon>Metazoa</taxon>
        <taxon>Spiralia</taxon>
        <taxon>Lophotrochozoa</taxon>
        <taxon>Mollusca</taxon>
        <taxon>Gastropoda</taxon>
        <taxon>Heterobranchia</taxon>
        <taxon>Euthyneura</taxon>
        <taxon>Panpulmonata</taxon>
        <taxon>Sacoglossa</taxon>
        <taxon>Placobranchoidea</taxon>
        <taxon>Plakobranchidae</taxon>
        <taxon>Elysia</taxon>
    </lineage>
</organism>
<dbReference type="InterPro" id="IPR043502">
    <property type="entry name" value="DNA/RNA_pol_sf"/>
</dbReference>
<dbReference type="PANTHER" id="PTHR46670:SF3">
    <property type="entry name" value="ENDONUCLEASE_EXONUCLEASE_PHOSPHATASE DOMAIN-CONTAINING PROTEIN"/>
    <property type="match status" value="1"/>
</dbReference>
<dbReference type="PROSITE" id="PS50878">
    <property type="entry name" value="RT_POL"/>
    <property type="match status" value="1"/>
</dbReference>
<dbReference type="Gene3D" id="3.60.10.10">
    <property type="entry name" value="Endonuclease/exonuclease/phosphatase"/>
    <property type="match status" value="1"/>
</dbReference>
<dbReference type="InterPro" id="IPR005135">
    <property type="entry name" value="Endo/exonuclease/phosphatase"/>
</dbReference>
<dbReference type="Pfam" id="PF03372">
    <property type="entry name" value="Exo_endo_phos"/>
    <property type="match status" value="1"/>
</dbReference>
<dbReference type="Proteomes" id="UP000762676">
    <property type="component" value="Unassembled WGS sequence"/>
</dbReference>
<dbReference type="InterPro" id="IPR000477">
    <property type="entry name" value="RT_dom"/>
</dbReference>
<sequence length="744" mass="83813">MSEIVRGSPGAVRAKHSLRLRPSLVKKRFRRGKRGGARKARVIKVICNTRINANSNSPNSVGANINNFSHFCCVDRHKHLKVGLLNTRSCRNKTYELQEIILEEELDILCLTETWLSEAGEENIIADLTPPGFSTRSFPRTGRRGGGVAFIYRSNLTSVVAKEYLATPHKTFEAASFSFSSGSSHMNITLIYRPPPYKNHQFSTSDSIRELQNLLFNQTSSHQRFLVLGDLNFHYNSEKDNGAKTLQSYLSDSNLTQIVKTPTHTSNHILDWMIVPEESLFLSETKVVDKTISDHFLIKCCIDMKKPGRNSKREIASRNLKAINREEFKSDITRALQTSDMQADTLNAILRETLNNHAPLVTRAVRSCRNAPWFNTQVKEAKRERRAAERKWNKTGLHVHREMFTSARNRFNSVVCSVKRQHYLSKLSSAGSGKELFRVTDELLGKTSGSPSTTQDQGPSSFLNFFTSKVCKIRENLNGSNGDVQHPSFAGKFLSNFQPVSEDEVKDILKNCPLKTCELDPVPSTVLKDIFDVVLPSITTIINSSLQSGIVPESFKEAIVRPLLKKAGLDSNDLKNYRPVSNLSFLSKVLERLVLKQLLKHLESNNLTENFQSAYRKHHSTETAIVSVCNDLLKGADERKVNLLALLDLSAALDTTDHEILIQRLESSFGIKDTALKWFTFYLSNRTQSVKVDGVQSEKAVLQFGVPQGSVLGPVLLTLYTQPLVYIMKKFNVQYRLYADDTQL</sequence>
<gene>
    <name evidence="2" type="ORF">ElyMa_003645800</name>
</gene>
<dbReference type="Pfam" id="PF00078">
    <property type="entry name" value="RVT_1"/>
    <property type="match status" value="1"/>
</dbReference>
<protein>
    <submittedName>
        <fullName evidence="2">Reverse transcriptase-like protein</fullName>
    </submittedName>
</protein>
<comment type="caution">
    <text evidence="2">The sequence shown here is derived from an EMBL/GenBank/DDBJ whole genome shotgun (WGS) entry which is preliminary data.</text>
</comment>
<keyword evidence="2" id="KW-0808">Transferase</keyword>
<keyword evidence="3" id="KW-1185">Reference proteome</keyword>
<keyword evidence="2" id="KW-0548">Nucleotidyltransferase</keyword>
<dbReference type="SUPFAM" id="SSF56219">
    <property type="entry name" value="DNase I-like"/>
    <property type="match status" value="1"/>
</dbReference>
<dbReference type="SUPFAM" id="SSF56672">
    <property type="entry name" value="DNA/RNA polymerases"/>
    <property type="match status" value="1"/>
</dbReference>
<evidence type="ECO:0000259" key="1">
    <source>
        <dbReference type="PROSITE" id="PS50878"/>
    </source>
</evidence>
<dbReference type="InterPro" id="IPR036691">
    <property type="entry name" value="Endo/exonu/phosph_ase_sf"/>
</dbReference>
<feature type="domain" description="Reverse transcriptase" evidence="1">
    <location>
        <begin position="544"/>
        <end position="744"/>
    </location>
</feature>
<name>A0AAV4EWW3_9GAST</name>
<reference evidence="2 3" key="1">
    <citation type="journal article" date="2021" name="Elife">
        <title>Chloroplast acquisition without the gene transfer in kleptoplastic sea slugs, Plakobranchus ocellatus.</title>
        <authorList>
            <person name="Maeda T."/>
            <person name="Takahashi S."/>
            <person name="Yoshida T."/>
            <person name="Shimamura S."/>
            <person name="Takaki Y."/>
            <person name="Nagai Y."/>
            <person name="Toyoda A."/>
            <person name="Suzuki Y."/>
            <person name="Arimoto A."/>
            <person name="Ishii H."/>
            <person name="Satoh N."/>
            <person name="Nishiyama T."/>
            <person name="Hasebe M."/>
            <person name="Maruyama T."/>
            <person name="Minagawa J."/>
            <person name="Obokata J."/>
            <person name="Shigenobu S."/>
        </authorList>
    </citation>
    <scope>NUCLEOTIDE SEQUENCE [LARGE SCALE GENOMIC DNA]</scope>
</reference>
<dbReference type="PANTHER" id="PTHR46670">
    <property type="entry name" value="ENDO/EXONUCLEASE/PHOSPHATASE DOMAIN-CONTAINING PROTEIN"/>
    <property type="match status" value="1"/>
</dbReference>
<dbReference type="EMBL" id="BMAT01007477">
    <property type="protein sequence ID" value="GFR65036.1"/>
    <property type="molecule type" value="Genomic_DNA"/>
</dbReference>
<dbReference type="AlphaFoldDB" id="A0AAV4EWW3"/>
<evidence type="ECO:0000313" key="2">
    <source>
        <dbReference type="EMBL" id="GFR65036.1"/>
    </source>
</evidence>
<keyword evidence="2" id="KW-0695">RNA-directed DNA polymerase</keyword>
<dbReference type="GO" id="GO:0003964">
    <property type="term" value="F:RNA-directed DNA polymerase activity"/>
    <property type="evidence" value="ECO:0007669"/>
    <property type="project" value="UniProtKB-KW"/>
</dbReference>
<evidence type="ECO:0000313" key="3">
    <source>
        <dbReference type="Proteomes" id="UP000762676"/>
    </source>
</evidence>
<proteinExistence type="predicted"/>
<accession>A0AAV4EWW3</accession>